<dbReference type="Proteomes" id="UP000029643">
    <property type="component" value="Unassembled WGS sequence"/>
</dbReference>
<dbReference type="GO" id="GO:0015562">
    <property type="term" value="F:efflux transmembrane transporter activity"/>
    <property type="evidence" value="ECO:0007669"/>
    <property type="project" value="InterPro"/>
</dbReference>
<accession>A0A090WNU9</accession>
<organism evidence="1 2">
    <name type="scientific">Algibacter lectus</name>
    <dbReference type="NCBI Taxonomy" id="221126"/>
    <lineage>
        <taxon>Bacteria</taxon>
        <taxon>Pseudomonadati</taxon>
        <taxon>Bacteroidota</taxon>
        <taxon>Flavobacteriia</taxon>
        <taxon>Flavobacteriales</taxon>
        <taxon>Flavobacteriaceae</taxon>
        <taxon>Algibacter</taxon>
    </lineage>
</organism>
<comment type="caution">
    <text evidence="1">The sequence shown here is derived from an EMBL/GenBank/DDBJ whole genome shotgun (WGS) entry which is preliminary data.</text>
</comment>
<name>A0A090WNU9_9FLAO</name>
<dbReference type="SUPFAM" id="SSF56954">
    <property type="entry name" value="Outer membrane efflux proteins (OEP)"/>
    <property type="match status" value="1"/>
</dbReference>
<sequence length="107" mass="11804">MEQSLIGSATLSQLLFDGSYIVGLQSAKVYLEISKNAKTKTDLEVKKAVVNAYGNVLLTEESVAILERNKTALQKNLDEITKIYENGLEEEESVEQLKITLSTLKAP</sequence>
<evidence type="ECO:0000313" key="2">
    <source>
        <dbReference type="Proteomes" id="UP000029643"/>
    </source>
</evidence>
<dbReference type="AlphaFoldDB" id="A0A090WNU9"/>
<evidence type="ECO:0000313" key="1">
    <source>
        <dbReference type="EMBL" id="GAL78785.1"/>
    </source>
</evidence>
<dbReference type="EMBL" id="BBNU01000004">
    <property type="protein sequence ID" value="GAL78785.1"/>
    <property type="molecule type" value="Genomic_DNA"/>
</dbReference>
<proteinExistence type="predicted"/>
<gene>
    <name evidence="1" type="ORF">JCM19274_3343</name>
</gene>
<reference evidence="1 2" key="1">
    <citation type="journal article" date="2014" name="Genome Announc.">
        <title>Draft Genome Sequences of Marine Flavobacterium Algibacter lectus Strains SS8 and NR4.</title>
        <authorList>
            <person name="Takatani N."/>
            <person name="Nakanishi M."/>
            <person name="Meirelles P."/>
            <person name="Mino S."/>
            <person name="Suda W."/>
            <person name="Oshima K."/>
            <person name="Hattori M."/>
            <person name="Ohkuma M."/>
            <person name="Hosokawa M."/>
            <person name="Miyashita K."/>
            <person name="Thompson F.L."/>
            <person name="Niwa A."/>
            <person name="Sawabe T."/>
            <person name="Sawabe T."/>
        </authorList>
    </citation>
    <scope>NUCLEOTIDE SEQUENCE [LARGE SCALE GENOMIC DNA]</scope>
    <source>
        <strain evidence="2">JCM19274</strain>
    </source>
</reference>
<protein>
    <submittedName>
        <fullName evidence="1">Outer membrane efflux protein</fullName>
    </submittedName>
</protein>
<dbReference type="Gene3D" id="1.20.1600.10">
    <property type="entry name" value="Outer membrane efflux proteins (OEP)"/>
    <property type="match status" value="1"/>
</dbReference>